<dbReference type="InterPro" id="IPR050173">
    <property type="entry name" value="ABC_transporter_C-like"/>
</dbReference>
<accession>A0A9P7ZJU8</accession>
<feature type="transmembrane region" description="Helical" evidence="9">
    <location>
        <begin position="29"/>
        <end position="51"/>
    </location>
</feature>
<feature type="transmembrane region" description="Helical" evidence="9">
    <location>
        <begin position="305"/>
        <end position="327"/>
    </location>
</feature>
<dbReference type="InterPro" id="IPR027417">
    <property type="entry name" value="P-loop_NTPase"/>
</dbReference>
<feature type="domain" description="ABC transporter" evidence="10">
    <location>
        <begin position="1184"/>
        <end position="1441"/>
    </location>
</feature>
<dbReference type="CDD" id="cd18579">
    <property type="entry name" value="ABC_6TM_ABCC_D1"/>
    <property type="match status" value="1"/>
</dbReference>
<keyword evidence="5" id="KW-0547">Nucleotide-binding</keyword>
<dbReference type="PROSITE" id="PS50893">
    <property type="entry name" value="ABC_TRANSPORTER_2"/>
    <property type="match status" value="2"/>
</dbReference>
<dbReference type="Proteomes" id="UP000887229">
    <property type="component" value="Unassembled WGS sequence"/>
</dbReference>
<keyword evidence="2" id="KW-0813">Transport</keyword>
<dbReference type="RefSeq" id="XP_046116996.1">
    <property type="nucleotide sequence ID" value="XM_046257923.1"/>
</dbReference>
<dbReference type="PROSITE" id="PS00211">
    <property type="entry name" value="ABC_TRANSPORTER_1"/>
    <property type="match status" value="2"/>
</dbReference>
<dbReference type="SUPFAM" id="SSF90123">
    <property type="entry name" value="ABC transporter transmembrane region"/>
    <property type="match status" value="2"/>
</dbReference>
<feature type="transmembrane region" description="Helical" evidence="9">
    <location>
        <begin position="980"/>
        <end position="1002"/>
    </location>
</feature>
<keyword evidence="3" id="KW-1003">Cell membrane</keyword>
<evidence type="ECO:0000313" key="12">
    <source>
        <dbReference type="EMBL" id="KAG9253072.1"/>
    </source>
</evidence>
<feature type="transmembrane region" description="Helical" evidence="9">
    <location>
        <begin position="481"/>
        <end position="504"/>
    </location>
</feature>
<dbReference type="OrthoDB" id="6500128at2759"/>
<feature type="domain" description="ABC transporter" evidence="10">
    <location>
        <begin position="583"/>
        <end position="812"/>
    </location>
</feature>
<evidence type="ECO:0000256" key="1">
    <source>
        <dbReference type="ARBA" id="ARBA00004651"/>
    </source>
</evidence>
<dbReference type="CDD" id="cd18580">
    <property type="entry name" value="ABC_6TM_ABCC_D2"/>
    <property type="match status" value="1"/>
</dbReference>
<dbReference type="GO" id="GO:0140359">
    <property type="term" value="F:ABC-type transporter activity"/>
    <property type="evidence" value="ECO:0007669"/>
    <property type="project" value="InterPro"/>
</dbReference>
<feature type="transmembrane region" description="Helical" evidence="9">
    <location>
        <begin position="510"/>
        <end position="528"/>
    </location>
</feature>
<dbReference type="Pfam" id="PF00005">
    <property type="entry name" value="ABC_tran"/>
    <property type="match status" value="2"/>
</dbReference>
<dbReference type="GO" id="GO:0005886">
    <property type="term" value="C:plasma membrane"/>
    <property type="evidence" value="ECO:0007669"/>
    <property type="project" value="UniProtKB-SubCell"/>
</dbReference>
<feature type="domain" description="ABC transmembrane type-1" evidence="11">
    <location>
        <begin position="273"/>
        <end position="540"/>
    </location>
</feature>
<dbReference type="InterPro" id="IPR017871">
    <property type="entry name" value="ABC_transporter-like_CS"/>
</dbReference>
<dbReference type="PANTHER" id="PTHR24223">
    <property type="entry name" value="ATP-BINDING CASSETTE SUB-FAMILY C"/>
    <property type="match status" value="1"/>
</dbReference>
<dbReference type="InterPro" id="IPR044746">
    <property type="entry name" value="ABCC_6TM_D1"/>
</dbReference>
<keyword evidence="7 9" id="KW-1133">Transmembrane helix</keyword>
<dbReference type="EMBL" id="MU251259">
    <property type="protein sequence ID" value="KAG9253072.1"/>
    <property type="molecule type" value="Genomic_DNA"/>
</dbReference>
<dbReference type="SMART" id="SM00382">
    <property type="entry name" value="AAA"/>
    <property type="match status" value="2"/>
</dbReference>
<evidence type="ECO:0000256" key="9">
    <source>
        <dbReference type="SAM" id="Phobius"/>
    </source>
</evidence>
<evidence type="ECO:0000259" key="10">
    <source>
        <dbReference type="PROSITE" id="PS50893"/>
    </source>
</evidence>
<feature type="transmembrane region" description="Helical" evidence="9">
    <location>
        <begin position="95"/>
        <end position="115"/>
    </location>
</feature>
<dbReference type="InterPro" id="IPR036640">
    <property type="entry name" value="ABC1_TM_sf"/>
</dbReference>
<feature type="transmembrane region" description="Helical" evidence="9">
    <location>
        <begin position="864"/>
        <end position="884"/>
    </location>
</feature>
<evidence type="ECO:0000256" key="3">
    <source>
        <dbReference type="ARBA" id="ARBA00022475"/>
    </source>
</evidence>
<dbReference type="InterPro" id="IPR044726">
    <property type="entry name" value="ABCC_6TM_D2"/>
</dbReference>
<dbReference type="GeneID" id="70288826"/>
<evidence type="ECO:0000259" key="11">
    <source>
        <dbReference type="PROSITE" id="PS50929"/>
    </source>
</evidence>
<evidence type="ECO:0000256" key="5">
    <source>
        <dbReference type="ARBA" id="ARBA00022741"/>
    </source>
</evidence>
<dbReference type="PANTHER" id="PTHR24223:SF345">
    <property type="entry name" value="ABC MULTIDRUG TRANSPORTER (EUROFUNG)"/>
    <property type="match status" value="1"/>
</dbReference>
<feature type="transmembrane region" description="Helical" evidence="9">
    <location>
        <begin position="1009"/>
        <end position="1027"/>
    </location>
</feature>
<comment type="caution">
    <text evidence="12">The sequence shown here is derived from an EMBL/GenBank/DDBJ whole genome shotgun (WGS) entry which is preliminary data.</text>
</comment>
<dbReference type="Pfam" id="PF00664">
    <property type="entry name" value="ABC_membrane"/>
    <property type="match status" value="1"/>
</dbReference>
<evidence type="ECO:0000256" key="4">
    <source>
        <dbReference type="ARBA" id="ARBA00022692"/>
    </source>
</evidence>
<dbReference type="InterPro" id="IPR011527">
    <property type="entry name" value="ABC1_TM_dom"/>
</dbReference>
<dbReference type="InterPro" id="IPR003439">
    <property type="entry name" value="ABC_transporter-like_ATP-bd"/>
</dbReference>
<keyword evidence="6" id="KW-0067">ATP-binding</keyword>
<protein>
    <submittedName>
        <fullName evidence="12">ABC transporter</fullName>
    </submittedName>
</protein>
<dbReference type="InterPro" id="IPR003593">
    <property type="entry name" value="AAA+_ATPase"/>
</dbReference>
<dbReference type="FunFam" id="1.20.1560.10:FF:000055">
    <property type="entry name" value="ABC multidrug transporter (Eurofung)"/>
    <property type="match status" value="1"/>
</dbReference>
<keyword evidence="4 9" id="KW-0812">Transmembrane</keyword>
<comment type="subcellular location">
    <subcellularLocation>
        <location evidence="1">Cell membrane</location>
        <topology evidence="1">Multi-pass membrane protein</topology>
    </subcellularLocation>
</comment>
<evidence type="ECO:0000256" key="6">
    <source>
        <dbReference type="ARBA" id="ARBA00022840"/>
    </source>
</evidence>
<name>A0A9P7ZJU8_9HYPO</name>
<dbReference type="GO" id="GO:0016887">
    <property type="term" value="F:ATP hydrolysis activity"/>
    <property type="evidence" value="ECO:0007669"/>
    <property type="project" value="InterPro"/>
</dbReference>
<dbReference type="PROSITE" id="PS50929">
    <property type="entry name" value="ABC_TM1F"/>
    <property type="match status" value="2"/>
</dbReference>
<sequence>MACLNDNTFGPAVRGCRGDFDFTQRFEEIVLALVPAAILIGLGLVRCSVLLRQPKVIEGRLFQWLKIVVAVSLTATQLGRVVLTTQGDHHVSSTRLAAEIVQLFVYAVIIALSHLQHARSQKPSMILEWFLSATIFCDITRTRTLWLAASDGASRYDAHLLAASTALKVVLLLLESRQKSQWQIDTKERSPEETSGFFSLSGYAWLNRLLFNGYRRVLDLDDLYVLDEDMTTDRLRTRSNAHFENQGASKYWLTRKLFHSLLVPTILPVVPRLAMTGFTFCQPFLIEALLDNLQSSSPSLNSGYALIGATFLVYVGIAISNAIYFYWQERMVTMMRGLLVSAIYRKTIALPTTAVSDSAALTLMNADIERITIGFKPLHEYWANTIEVGLACWLLQAKIGNAFVAPIVVVTICIILTAGVASVIGKRQREWMTAIEARVAATSSMLANMKPLQISGMLSPVQKMVHQLRLDELRVGSRWRYMLLVAVNLAYTPETIGPLMAFAFTDRTLGVIRIFSAMAYITLLTMPLSRLFQDVPKTVSAFTCLGRIQAFLDLSDRVDARRIPYETSASEESEKEAEKAAAVQIVNGSFGWSEGTYALRNVDLKIPSSSLTVVLGPVASGKSTLLRGLLGETPFSAGTVHLSSSHRSIAYCDQEPCLSTNTLRANIIGQKPFDAKRYQRVLHATALHIDVTLLPNGDETRVGSSGATLSGGQKQRVALARALYMDAGLLLLDDILSGLDASTAAHVFRYALGPQGLLSEEGKTTIFCTHDERYVAFADTVVVLGEGGVVAANGTFDDLASQGYFPKVKKSAQELLNEGPPTIDESSVEVAKQETQEDNAVARDASRKVGDFAVYRTYFSSMSLWVLIVFVFACVCDGFIFNFPNVWLKIWSEDVASPNPAQPNAFYIGIYGLLQVSCLVVLTIIVLLCTQTMISQSGLVMHASVLHAVCHAPLAFLGIADRGVIINLFAQDMTLIDSELPISLINFTANFFGGLGAAAVIASSSPWLAISYPLLFAVLWAIQMFYLRTSRQIRLLDLEAKSPLFTHFMDTIAALPTIRAHGQVEASIVTNDFLLNRSQRPAYLLYMIQRWLQIVLRFLVAGLATVVVALATQTRANSGLAGATLITLMNFGDMLASMVIAYTQLETSIGAVARLRSFASSTPVLSEPENQYPPEANWPQYGNIKIENVSASYKGSSSENKDELALKSLTMDIRAGERVALCGRTGSGKSSLVLLLLRLLDPMEQSNSSITVDDLELTSVARETVRKHVIAVSQDPIFLPPSQYSTIRTNLDPYEEATDDEIHEALRRVNLNFLVSPKNGDLHKGLDEHFSIDLLSQGQRQLFSFARAVVRQLVRGRHGVWQGILLLDEISSSVDQETDEKMWKIIEDVFKGYTTIIVAHRLDWAAMCDRVVVMRAGQIAEVGAPMALIEQEGGMFKELWDAQRQKK</sequence>
<proteinExistence type="predicted"/>
<evidence type="ECO:0000256" key="8">
    <source>
        <dbReference type="ARBA" id="ARBA00023136"/>
    </source>
</evidence>
<dbReference type="Gene3D" id="3.40.50.300">
    <property type="entry name" value="P-loop containing nucleotide triphosphate hydrolases"/>
    <property type="match status" value="2"/>
</dbReference>
<dbReference type="GO" id="GO:0005524">
    <property type="term" value="F:ATP binding"/>
    <property type="evidence" value="ECO:0007669"/>
    <property type="project" value="UniProtKB-KW"/>
</dbReference>
<keyword evidence="13" id="KW-1185">Reference proteome</keyword>
<evidence type="ECO:0000256" key="7">
    <source>
        <dbReference type="ARBA" id="ARBA00022989"/>
    </source>
</evidence>
<reference evidence="12" key="1">
    <citation type="journal article" date="2021" name="IMA Fungus">
        <title>Genomic characterization of three marine fungi, including Emericellopsis atlantica sp. nov. with signatures of a generalist lifestyle and marine biomass degradation.</title>
        <authorList>
            <person name="Hagestad O.C."/>
            <person name="Hou L."/>
            <person name="Andersen J.H."/>
            <person name="Hansen E.H."/>
            <person name="Altermark B."/>
            <person name="Li C."/>
            <person name="Kuhnert E."/>
            <person name="Cox R.J."/>
            <person name="Crous P.W."/>
            <person name="Spatafora J.W."/>
            <person name="Lail K."/>
            <person name="Amirebrahimi M."/>
            <person name="Lipzen A."/>
            <person name="Pangilinan J."/>
            <person name="Andreopoulos W."/>
            <person name="Hayes R.D."/>
            <person name="Ng V."/>
            <person name="Grigoriev I.V."/>
            <person name="Jackson S.A."/>
            <person name="Sutton T.D.S."/>
            <person name="Dobson A.D.W."/>
            <person name="Rama T."/>
        </authorList>
    </citation>
    <scope>NUCLEOTIDE SEQUENCE</scope>
    <source>
        <strain evidence="12">TS7</strain>
    </source>
</reference>
<dbReference type="CDD" id="cd03250">
    <property type="entry name" value="ABCC_MRP_domain1"/>
    <property type="match status" value="1"/>
</dbReference>
<dbReference type="InterPro" id="IPR056227">
    <property type="entry name" value="TMD0_ABC"/>
</dbReference>
<organism evidence="12 13">
    <name type="scientific">Emericellopsis atlantica</name>
    <dbReference type="NCBI Taxonomy" id="2614577"/>
    <lineage>
        <taxon>Eukaryota</taxon>
        <taxon>Fungi</taxon>
        <taxon>Dikarya</taxon>
        <taxon>Ascomycota</taxon>
        <taxon>Pezizomycotina</taxon>
        <taxon>Sordariomycetes</taxon>
        <taxon>Hypocreomycetidae</taxon>
        <taxon>Hypocreales</taxon>
        <taxon>Bionectriaceae</taxon>
        <taxon>Emericellopsis</taxon>
    </lineage>
</organism>
<feature type="domain" description="ABC transmembrane type-1" evidence="11">
    <location>
        <begin position="868"/>
        <end position="1147"/>
    </location>
</feature>
<gene>
    <name evidence="12" type="ORF">F5Z01DRAFT_173629</name>
</gene>
<evidence type="ECO:0000256" key="2">
    <source>
        <dbReference type="ARBA" id="ARBA00022448"/>
    </source>
</evidence>
<feature type="transmembrane region" description="Helical" evidence="9">
    <location>
        <begin position="381"/>
        <end position="397"/>
    </location>
</feature>
<dbReference type="FunFam" id="1.20.1560.10:FF:000066">
    <property type="entry name" value="ABC multidrug transporter (Eurofung)"/>
    <property type="match status" value="1"/>
</dbReference>
<feature type="transmembrane region" description="Helical" evidence="9">
    <location>
        <begin position="261"/>
        <end position="285"/>
    </location>
</feature>
<evidence type="ECO:0000313" key="13">
    <source>
        <dbReference type="Proteomes" id="UP000887229"/>
    </source>
</evidence>
<feature type="transmembrane region" description="Helical" evidence="9">
    <location>
        <begin position="403"/>
        <end position="424"/>
    </location>
</feature>
<feature type="transmembrane region" description="Helical" evidence="9">
    <location>
        <begin position="1119"/>
        <end position="1142"/>
    </location>
</feature>
<feature type="transmembrane region" description="Helical" evidence="9">
    <location>
        <begin position="1091"/>
        <end position="1112"/>
    </location>
</feature>
<dbReference type="Pfam" id="PF24357">
    <property type="entry name" value="TMD0_ABC"/>
    <property type="match status" value="1"/>
</dbReference>
<feature type="transmembrane region" description="Helical" evidence="9">
    <location>
        <begin position="63"/>
        <end position="83"/>
    </location>
</feature>
<dbReference type="Gene3D" id="1.20.1560.10">
    <property type="entry name" value="ABC transporter type 1, transmembrane domain"/>
    <property type="match status" value="2"/>
</dbReference>
<keyword evidence="8 9" id="KW-0472">Membrane</keyword>
<feature type="transmembrane region" description="Helical" evidence="9">
    <location>
        <begin position="904"/>
        <end position="927"/>
    </location>
</feature>
<dbReference type="SUPFAM" id="SSF52540">
    <property type="entry name" value="P-loop containing nucleoside triphosphate hydrolases"/>
    <property type="match status" value="2"/>
</dbReference>
<feature type="transmembrane region" description="Helical" evidence="9">
    <location>
        <begin position="939"/>
        <end position="960"/>
    </location>
</feature>